<dbReference type="EMBL" id="JACCFM010000001">
    <property type="protein sequence ID" value="NYJ20652.1"/>
    <property type="molecule type" value="Genomic_DNA"/>
</dbReference>
<organism evidence="2 3">
    <name type="scientific">Glaciibacter psychrotolerans</name>
    <dbReference type="NCBI Taxonomy" id="670054"/>
    <lineage>
        <taxon>Bacteria</taxon>
        <taxon>Bacillati</taxon>
        <taxon>Actinomycetota</taxon>
        <taxon>Actinomycetes</taxon>
        <taxon>Micrococcales</taxon>
        <taxon>Microbacteriaceae</taxon>
        <taxon>Glaciibacter</taxon>
    </lineage>
</organism>
<gene>
    <name evidence="2" type="ORF">HNR05_002443</name>
</gene>
<dbReference type="AlphaFoldDB" id="A0A7Z0EFD0"/>
<reference evidence="2 3" key="1">
    <citation type="submission" date="2020-07" db="EMBL/GenBank/DDBJ databases">
        <title>Sequencing the genomes of 1000 actinobacteria strains.</title>
        <authorList>
            <person name="Klenk H.-P."/>
        </authorList>
    </citation>
    <scope>NUCLEOTIDE SEQUENCE [LARGE SCALE GENOMIC DNA]</scope>
    <source>
        <strain evidence="2 3">LI1</strain>
    </source>
</reference>
<protein>
    <submittedName>
        <fullName evidence="2">Uncharacterized protein</fullName>
    </submittedName>
</protein>
<feature type="region of interest" description="Disordered" evidence="1">
    <location>
        <begin position="1"/>
        <end position="24"/>
    </location>
</feature>
<proteinExistence type="predicted"/>
<evidence type="ECO:0000256" key="1">
    <source>
        <dbReference type="SAM" id="MobiDB-lite"/>
    </source>
</evidence>
<evidence type="ECO:0000313" key="3">
    <source>
        <dbReference type="Proteomes" id="UP000537260"/>
    </source>
</evidence>
<name>A0A7Z0EFD0_9MICO</name>
<sequence length="67" mass="7395">MRQAAGEAAGEAAKQAAKQAHDDDEISIKRVSSCAFRCFLIVYTIEYEARGTASLWRYARRDCSPGP</sequence>
<keyword evidence="3" id="KW-1185">Reference proteome</keyword>
<accession>A0A7Z0EFD0</accession>
<comment type="caution">
    <text evidence="2">The sequence shown here is derived from an EMBL/GenBank/DDBJ whole genome shotgun (WGS) entry which is preliminary data.</text>
</comment>
<evidence type="ECO:0000313" key="2">
    <source>
        <dbReference type="EMBL" id="NYJ20652.1"/>
    </source>
</evidence>
<dbReference type="Proteomes" id="UP000537260">
    <property type="component" value="Unassembled WGS sequence"/>
</dbReference>
<feature type="compositionally biased region" description="Low complexity" evidence="1">
    <location>
        <begin position="1"/>
        <end position="18"/>
    </location>
</feature>